<gene>
    <name evidence="1" type="ORF">V6250_06440</name>
</gene>
<organism evidence="1 2">
    <name type="scientific">Pseudoalteromonas undina</name>
    <dbReference type="NCBI Taxonomy" id="43660"/>
    <lineage>
        <taxon>Bacteria</taxon>
        <taxon>Pseudomonadati</taxon>
        <taxon>Pseudomonadota</taxon>
        <taxon>Gammaproteobacteria</taxon>
        <taxon>Alteromonadales</taxon>
        <taxon>Pseudoalteromonadaceae</taxon>
        <taxon>Pseudoalteromonas</taxon>
    </lineage>
</organism>
<proteinExistence type="predicted"/>
<evidence type="ECO:0000313" key="1">
    <source>
        <dbReference type="EMBL" id="MEL0603798.1"/>
    </source>
</evidence>
<sequence length="108" mass="12076">MKNLLLYSLCVICICFFPVISSAEILRDPTQPSKTPIINGAAVSNTALLLQSIIKTEKQYKAIISKQVYKPGDVVGEFRVLTINANSVLLANDDKQIKLELYDYEIKK</sequence>
<accession>A0ACC6R430</accession>
<keyword evidence="2" id="KW-1185">Reference proteome</keyword>
<dbReference type="EMBL" id="JBAKAX010000004">
    <property type="protein sequence ID" value="MEL0603798.1"/>
    <property type="molecule type" value="Genomic_DNA"/>
</dbReference>
<reference evidence="1" key="1">
    <citation type="submission" date="2024-02" db="EMBL/GenBank/DDBJ databases">
        <title>Bacteria isolated from the canopy kelp, Nereocystis luetkeana.</title>
        <authorList>
            <person name="Pfister C.A."/>
            <person name="Younker I.T."/>
            <person name="Light S.H."/>
        </authorList>
    </citation>
    <scope>NUCLEOTIDE SEQUENCE</scope>
    <source>
        <strain evidence="1">TN.2.01</strain>
    </source>
</reference>
<name>A0ACC6R430_9GAMM</name>
<dbReference type="Proteomes" id="UP001374952">
    <property type="component" value="Unassembled WGS sequence"/>
</dbReference>
<protein>
    <submittedName>
        <fullName evidence="1">Agglutinin biogenesis protein MshK</fullName>
    </submittedName>
</protein>
<comment type="caution">
    <text evidence="1">The sequence shown here is derived from an EMBL/GenBank/DDBJ whole genome shotgun (WGS) entry which is preliminary data.</text>
</comment>
<evidence type="ECO:0000313" key="2">
    <source>
        <dbReference type="Proteomes" id="UP001374952"/>
    </source>
</evidence>